<dbReference type="AlphaFoldDB" id="A0A9W9EY64"/>
<feature type="compositionally biased region" description="Polar residues" evidence="2">
    <location>
        <begin position="1"/>
        <end position="11"/>
    </location>
</feature>
<dbReference type="EMBL" id="JAPQKI010000009">
    <property type="protein sequence ID" value="KAJ5090154.1"/>
    <property type="molecule type" value="Genomic_DNA"/>
</dbReference>
<dbReference type="GeneID" id="81360309"/>
<evidence type="ECO:0000256" key="2">
    <source>
        <dbReference type="SAM" id="MobiDB-lite"/>
    </source>
</evidence>
<feature type="compositionally biased region" description="Basic residues" evidence="2">
    <location>
        <begin position="870"/>
        <end position="889"/>
    </location>
</feature>
<feature type="compositionally biased region" description="Basic and acidic residues" evidence="2">
    <location>
        <begin position="747"/>
        <end position="760"/>
    </location>
</feature>
<protein>
    <submittedName>
        <fullName evidence="3">Uncharacterized protein</fullName>
    </submittedName>
</protein>
<evidence type="ECO:0000256" key="1">
    <source>
        <dbReference type="SAM" id="Coils"/>
    </source>
</evidence>
<keyword evidence="1" id="KW-0175">Coiled coil</keyword>
<organism evidence="3 4">
    <name type="scientific">Penicillium argentinense</name>
    <dbReference type="NCBI Taxonomy" id="1131581"/>
    <lineage>
        <taxon>Eukaryota</taxon>
        <taxon>Fungi</taxon>
        <taxon>Dikarya</taxon>
        <taxon>Ascomycota</taxon>
        <taxon>Pezizomycotina</taxon>
        <taxon>Eurotiomycetes</taxon>
        <taxon>Eurotiomycetidae</taxon>
        <taxon>Eurotiales</taxon>
        <taxon>Aspergillaceae</taxon>
        <taxon>Penicillium</taxon>
    </lineage>
</organism>
<comment type="caution">
    <text evidence="3">The sequence shown here is derived from an EMBL/GenBank/DDBJ whole genome shotgun (WGS) entry which is preliminary data.</text>
</comment>
<reference evidence="3" key="2">
    <citation type="journal article" date="2023" name="IMA Fungus">
        <title>Comparative genomic study of the Penicillium genus elucidates a diverse pangenome and 15 lateral gene transfer events.</title>
        <authorList>
            <person name="Petersen C."/>
            <person name="Sorensen T."/>
            <person name="Nielsen M.R."/>
            <person name="Sondergaard T.E."/>
            <person name="Sorensen J.L."/>
            <person name="Fitzpatrick D.A."/>
            <person name="Frisvad J.C."/>
            <person name="Nielsen K.L."/>
        </authorList>
    </citation>
    <scope>NUCLEOTIDE SEQUENCE</scope>
    <source>
        <strain evidence="3">IBT 30761</strain>
    </source>
</reference>
<feature type="compositionally biased region" description="Basic residues" evidence="2">
    <location>
        <begin position="812"/>
        <end position="821"/>
    </location>
</feature>
<feature type="compositionally biased region" description="Polar residues" evidence="2">
    <location>
        <begin position="779"/>
        <end position="798"/>
    </location>
</feature>
<keyword evidence="4" id="KW-1185">Reference proteome</keyword>
<accession>A0A9W9EY64</accession>
<feature type="region of interest" description="Disordered" evidence="2">
    <location>
        <begin position="726"/>
        <end position="889"/>
    </location>
</feature>
<reference evidence="3" key="1">
    <citation type="submission" date="2022-11" db="EMBL/GenBank/DDBJ databases">
        <authorList>
            <person name="Petersen C."/>
        </authorList>
    </citation>
    <scope>NUCLEOTIDE SEQUENCE</scope>
    <source>
        <strain evidence="3">IBT 30761</strain>
    </source>
</reference>
<evidence type="ECO:0000313" key="4">
    <source>
        <dbReference type="Proteomes" id="UP001149074"/>
    </source>
</evidence>
<name>A0A9W9EY64_9EURO</name>
<dbReference type="RefSeq" id="XP_056472136.1">
    <property type="nucleotide sequence ID" value="XM_056621330.1"/>
</dbReference>
<feature type="region of interest" description="Disordered" evidence="2">
    <location>
        <begin position="56"/>
        <end position="96"/>
    </location>
</feature>
<feature type="coiled-coil region" evidence="1">
    <location>
        <begin position="463"/>
        <end position="525"/>
    </location>
</feature>
<evidence type="ECO:0000313" key="3">
    <source>
        <dbReference type="EMBL" id="KAJ5090154.1"/>
    </source>
</evidence>
<feature type="region of interest" description="Disordered" evidence="2">
    <location>
        <begin position="1"/>
        <end position="38"/>
    </location>
</feature>
<proteinExistence type="predicted"/>
<sequence>MTCSNLPCRSTSPRHEAGRCQPQTNPTEERTSDSVEPLPVVVLPAIEKAPRLTTILQNTKQDKENGRVARKRVPSRSAPHSESGSGISKRRREVKPHQFTEEKLFELLIGKIRTREEREAAVADMQQRLHTENVRLKEENRELQEKNEIYEGRLGILDAESRSYRSQINGWKERVSRFKKIVNDLGRDYENLRADTERFKTTATALQNDRSDILNSINNIKLQILRAEESTDEQRSKVSDSEKQIAVLQREVLASREREGQAKSALAEEKRRNGVLESYVQNYSRNHMRQLKMIRSDHSHLLDKLMSALDSISEGSENSRDTVLSEMRSCFDSMAIRLSDHEKSVTNANVDVSHSIQENTRLIGVELGPASKVVEQLGLCNKSHEALMNTLGVVSPTLSELDTSVKTLAAGGNHLVHELKNFGTRLDEIQLHANNQELATELSAKFSENTQLQIRLHDTCSDLENIRVKLHEREAENQKLERLVTESGAKCQSLEHQKMQVEAENTCLKRQVESSKEDARKLIDEEIASSRTGMQDEYEEQLRVIRQEKGKIETSSEMLASQLEDVQKSLKKAEAQKLIDDQKRERVSLVGHSAQGMTDAEDIFQVRESEERIRQLTDSNSLSMAQVSAQTEDIKRFQESEAASCIERDDLQEQLRLAHEKVHELEQKSTAVRADPPMTEPFVGNIVPFSAVERQLASQRGASLCYEPADFAMLFMSDEMCPSSPYNVEGAKKSVASPEKTSQQGKEPQKHQVDIAEKIVEPSSKNQSPVRSKRKAVNFKSQKLPTDITEQTSSTKSILTKVEHEPEDRPSKVTKHVHKWTYSRIRSTGPDIQREQSAGPSHVSVVERRTSPKGLVSANSGQKAPTRGAGRGRGKRRSRGRSRMKPSSI</sequence>
<gene>
    <name evidence="3" type="ORF">N7532_008838</name>
</gene>
<feature type="compositionally biased region" description="Basic and acidic residues" evidence="2">
    <location>
        <begin position="801"/>
        <end position="811"/>
    </location>
</feature>
<dbReference type="OrthoDB" id="4201669at2759"/>
<dbReference type="Proteomes" id="UP001149074">
    <property type="component" value="Unassembled WGS sequence"/>
</dbReference>
<feature type="coiled-coil region" evidence="1">
    <location>
        <begin position="122"/>
        <end position="160"/>
    </location>
</feature>